<dbReference type="HOGENOM" id="CLU_2923423_0_0_1"/>
<name>A0A0C3RSX7_PHLG1</name>
<protein>
    <submittedName>
        <fullName evidence="1">Uncharacterized protein</fullName>
    </submittedName>
</protein>
<organism evidence="1 2">
    <name type="scientific">Phlebiopsis gigantea (strain 11061_1 CR5-6)</name>
    <name type="common">White-rot fungus</name>
    <name type="synonym">Peniophora gigantea</name>
    <dbReference type="NCBI Taxonomy" id="745531"/>
    <lineage>
        <taxon>Eukaryota</taxon>
        <taxon>Fungi</taxon>
        <taxon>Dikarya</taxon>
        <taxon>Basidiomycota</taxon>
        <taxon>Agaricomycotina</taxon>
        <taxon>Agaricomycetes</taxon>
        <taxon>Polyporales</taxon>
        <taxon>Phanerochaetaceae</taxon>
        <taxon>Phlebiopsis</taxon>
    </lineage>
</organism>
<proteinExistence type="predicted"/>
<dbReference type="EMBL" id="KN840608">
    <property type="protein sequence ID" value="KIP03611.1"/>
    <property type="molecule type" value="Genomic_DNA"/>
</dbReference>
<accession>A0A0C3RSX7</accession>
<evidence type="ECO:0000313" key="1">
    <source>
        <dbReference type="EMBL" id="KIP03611.1"/>
    </source>
</evidence>
<keyword evidence="2" id="KW-1185">Reference proteome</keyword>
<evidence type="ECO:0000313" key="2">
    <source>
        <dbReference type="Proteomes" id="UP000053257"/>
    </source>
</evidence>
<dbReference type="AlphaFoldDB" id="A0A0C3RSX7"/>
<reference evidence="1 2" key="1">
    <citation type="journal article" date="2014" name="PLoS Genet.">
        <title>Analysis of the Phlebiopsis gigantea genome, transcriptome and secretome provides insight into its pioneer colonization strategies of wood.</title>
        <authorList>
            <person name="Hori C."/>
            <person name="Ishida T."/>
            <person name="Igarashi K."/>
            <person name="Samejima M."/>
            <person name="Suzuki H."/>
            <person name="Master E."/>
            <person name="Ferreira P."/>
            <person name="Ruiz-Duenas F.J."/>
            <person name="Held B."/>
            <person name="Canessa P."/>
            <person name="Larrondo L.F."/>
            <person name="Schmoll M."/>
            <person name="Druzhinina I.S."/>
            <person name="Kubicek C.P."/>
            <person name="Gaskell J.A."/>
            <person name="Kersten P."/>
            <person name="St John F."/>
            <person name="Glasner J."/>
            <person name="Sabat G."/>
            <person name="Splinter BonDurant S."/>
            <person name="Syed K."/>
            <person name="Yadav J."/>
            <person name="Mgbeahuruike A.C."/>
            <person name="Kovalchuk A."/>
            <person name="Asiegbu F.O."/>
            <person name="Lackner G."/>
            <person name="Hoffmeister D."/>
            <person name="Rencoret J."/>
            <person name="Gutierrez A."/>
            <person name="Sun H."/>
            <person name="Lindquist E."/>
            <person name="Barry K."/>
            <person name="Riley R."/>
            <person name="Grigoriev I.V."/>
            <person name="Henrissat B."/>
            <person name="Kues U."/>
            <person name="Berka R.M."/>
            <person name="Martinez A.T."/>
            <person name="Covert S.F."/>
            <person name="Blanchette R.A."/>
            <person name="Cullen D."/>
        </authorList>
    </citation>
    <scope>NUCLEOTIDE SEQUENCE [LARGE SCALE GENOMIC DNA]</scope>
    <source>
        <strain evidence="1 2">11061_1 CR5-6</strain>
    </source>
</reference>
<gene>
    <name evidence="1" type="ORF">PHLGIDRAFT_234194</name>
</gene>
<dbReference type="Proteomes" id="UP000053257">
    <property type="component" value="Unassembled WGS sequence"/>
</dbReference>
<sequence>MSGSELVSGVLLASIQFGDPAKAHHGERPTTKLTITRKGRHPELIDHVVITALILQRNLWD</sequence>